<sequence length="265" mass="28551">MVLVLVLGDIHIPIRTHDLPAKFKKLLVPGKIQQILCTGNVCDKETWEYLRSVAPDLRGVRGEYDENPALPPSMVLQHGPLRIGVLHGHQVVPLGDTEALSAIARKLDVDVLISGATHRFEAFEYDGRFFINPGSATGAFSPHWTPPATTPPTTINQPSTSSTTGVESTTSSTTSTLSTGTKTAEEGRPGSEATAAGTTDPKAEGKRNGAGEEEEAETEQDQFMEPPSPTPSFALLDIQGNVVVTYVYQLVEGEVRVEKIEHRKA</sequence>
<feature type="domain" description="Calcineurin-like phosphoesterase" evidence="7">
    <location>
        <begin position="4"/>
        <end position="139"/>
    </location>
</feature>
<evidence type="ECO:0000256" key="1">
    <source>
        <dbReference type="ARBA" id="ARBA00005945"/>
    </source>
</evidence>
<dbReference type="STRING" id="796604.A0A2X0MGI0"/>
<comment type="similarity">
    <text evidence="1 5">Belongs to the VPS29 family.</text>
</comment>
<feature type="compositionally biased region" description="Low complexity" evidence="6">
    <location>
        <begin position="151"/>
        <end position="182"/>
    </location>
</feature>
<feature type="compositionally biased region" description="Basic and acidic residues" evidence="6">
    <location>
        <begin position="201"/>
        <end position="210"/>
    </location>
</feature>
<dbReference type="InterPro" id="IPR029052">
    <property type="entry name" value="Metallo-depent_PP-like"/>
</dbReference>
<gene>
    <name evidence="8" type="primary">BQ5605_C034g11294</name>
    <name evidence="8" type="ORF">BQ5605_C034G11294</name>
</gene>
<keyword evidence="4" id="KW-0653">Protein transport</keyword>
<dbReference type="InterPro" id="IPR000979">
    <property type="entry name" value="Phosphodiesterase_MJ0936/Vps29"/>
</dbReference>
<proteinExistence type="inferred from homology"/>
<feature type="compositionally biased region" description="Acidic residues" evidence="6">
    <location>
        <begin position="211"/>
        <end position="222"/>
    </location>
</feature>
<evidence type="ECO:0000256" key="2">
    <source>
        <dbReference type="ARBA" id="ARBA00017767"/>
    </source>
</evidence>
<dbReference type="GO" id="GO:0030904">
    <property type="term" value="C:retromer complex"/>
    <property type="evidence" value="ECO:0007669"/>
    <property type="project" value="InterPro"/>
</dbReference>
<evidence type="ECO:0000256" key="5">
    <source>
        <dbReference type="RuleBase" id="RU362040"/>
    </source>
</evidence>
<organism evidence="8 9">
    <name type="scientific">Microbotryum silenes-dioicae</name>
    <dbReference type="NCBI Taxonomy" id="796604"/>
    <lineage>
        <taxon>Eukaryota</taxon>
        <taxon>Fungi</taxon>
        <taxon>Dikarya</taxon>
        <taxon>Basidiomycota</taxon>
        <taxon>Pucciniomycotina</taxon>
        <taxon>Microbotryomycetes</taxon>
        <taxon>Microbotryales</taxon>
        <taxon>Microbotryaceae</taxon>
        <taxon>Microbotryum</taxon>
    </lineage>
</organism>
<keyword evidence="9" id="KW-1185">Reference proteome</keyword>
<dbReference type="InterPro" id="IPR028661">
    <property type="entry name" value="Vps29"/>
</dbReference>
<evidence type="ECO:0000256" key="4">
    <source>
        <dbReference type="ARBA" id="ARBA00022927"/>
    </source>
</evidence>
<dbReference type="NCBIfam" id="TIGR00040">
    <property type="entry name" value="yfcE"/>
    <property type="match status" value="1"/>
</dbReference>
<evidence type="ECO:0000256" key="6">
    <source>
        <dbReference type="SAM" id="MobiDB-lite"/>
    </source>
</evidence>
<evidence type="ECO:0000313" key="8">
    <source>
        <dbReference type="EMBL" id="SGY99625.1"/>
    </source>
</evidence>
<dbReference type="AlphaFoldDB" id="A0A2X0MGI0"/>
<keyword evidence="3" id="KW-0813">Transport</keyword>
<accession>A0A2X0MGI0</accession>
<dbReference type="SUPFAM" id="SSF56300">
    <property type="entry name" value="Metallo-dependent phosphatases"/>
    <property type="match status" value="1"/>
</dbReference>
<evidence type="ECO:0000256" key="3">
    <source>
        <dbReference type="ARBA" id="ARBA00022448"/>
    </source>
</evidence>
<name>A0A2X0MGI0_9BASI</name>
<dbReference type="EMBL" id="FQNC01000065">
    <property type="protein sequence ID" value="SGY99625.1"/>
    <property type="molecule type" value="Genomic_DNA"/>
</dbReference>
<reference evidence="8 9" key="1">
    <citation type="submission" date="2016-11" db="EMBL/GenBank/DDBJ databases">
        <authorList>
            <person name="Jaros S."/>
            <person name="Januszkiewicz K."/>
            <person name="Wedrychowicz H."/>
        </authorList>
    </citation>
    <scope>NUCLEOTIDE SEQUENCE [LARGE SCALE GENOMIC DNA]</scope>
</reference>
<dbReference type="FunFam" id="3.60.21.10:FF:000089">
    <property type="entry name" value="Vacuolar protein sorting-associated protein 29"/>
    <property type="match status" value="1"/>
</dbReference>
<feature type="region of interest" description="Disordered" evidence="6">
    <location>
        <begin position="140"/>
        <end position="230"/>
    </location>
</feature>
<evidence type="ECO:0000313" key="9">
    <source>
        <dbReference type="Proteomes" id="UP000249464"/>
    </source>
</evidence>
<dbReference type="PANTHER" id="PTHR11124">
    <property type="entry name" value="VACUOLAR SORTING PROTEIN VPS29"/>
    <property type="match status" value="1"/>
</dbReference>
<dbReference type="GO" id="GO:0042147">
    <property type="term" value="P:retrograde transport, endosome to Golgi"/>
    <property type="evidence" value="ECO:0007669"/>
    <property type="project" value="InterPro"/>
</dbReference>
<dbReference type="Pfam" id="PF12850">
    <property type="entry name" value="Metallophos_2"/>
    <property type="match status" value="1"/>
</dbReference>
<dbReference type="GO" id="GO:0015031">
    <property type="term" value="P:protein transport"/>
    <property type="evidence" value="ECO:0007669"/>
    <property type="project" value="UniProtKB-KW"/>
</dbReference>
<protein>
    <recommendedName>
        <fullName evidence="2 5">Vacuolar protein sorting-associated protein 29</fullName>
    </recommendedName>
</protein>
<evidence type="ECO:0000259" key="7">
    <source>
        <dbReference type="Pfam" id="PF12850"/>
    </source>
</evidence>
<dbReference type="InterPro" id="IPR024654">
    <property type="entry name" value="Calcineurin-like_PHP_lpxH"/>
</dbReference>
<dbReference type="Proteomes" id="UP000249464">
    <property type="component" value="Unassembled WGS sequence"/>
</dbReference>
<dbReference type="Gene3D" id="3.60.21.10">
    <property type="match status" value="2"/>
</dbReference>
<dbReference type="CDD" id="cd07394">
    <property type="entry name" value="MPP_Vps29"/>
    <property type="match status" value="1"/>
</dbReference>
<dbReference type="GO" id="GO:0005829">
    <property type="term" value="C:cytosol"/>
    <property type="evidence" value="ECO:0007669"/>
    <property type="project" value="GOC"/>
</dbReference>